<evidence type="ECO:0008006" key="3">
    <source>
        <dbReference type="Google" id="ProtNLM"/>
    </source>
</evidence>
<proteinExistence type="predicted"/>
<dbReference type="Proteomes" id="UP001223390">
    <property type="component" value="Unassembled WGS sequence"/>
</dbReference>
<dbReference type="Gene3D" id="3.40.50.1820">
    <property type="entry name" value="alpha/beta hydrolase"/>
    <property type="match status" value="1"/>
</dbReference>
<sequence length="276" mass="29768">MVHGIWNHAPGFGPDEAARLKAERALPHLMRGFAAAGLATVPAPGVAVAYYADLLRPDTPPEAQAADGEPGFEVLSEDERDLVARWLGTAGAPAPAEPQNVALAPLRQILGWLVDDRCGGVAQRVRAATARQLERVTVAVLREVRAYQSRPGRRERVRERVAAVVRAERPRVIVAHSLGSLVAYETLHAYPELEVDQLVTLGSPLRLPALARRLDPGLRGGRGARPPGVRHWTNIADIGDLVAVPPKLSEVFPVDQDETVDTGLDFHGLHAYLAQG</sequence>
<dbReference type="SUPFAM" id="SSF53474">
    <property type="entry name" value="alpha/beta-Hydrolases"/>
    <property type="match status" value="1"/>
</dbReference>
<evidence type="ECO:0000313" key="1">
    <source>
        <dbReference type="EMBL" id="MDK9497585.1"/>
    </source>
</evidence>
<evidence type="ECO:0000313" key="2">
    <source>
        <dbReference type="Proteomes" id="UP001223390"/>
    </source>
</evidence>
<name>A0ABT7GVD0_9ACTN</name>
<comment type="caution">
    <text evidence="1">The sequence shown here is derived from an EMBL/GenBank/DDBJ whole genome shotgun (WGS) entry which is preliminary data.</text>
</comment>
<protein>
    <recommendedName>
        <fullName evidence="3">Serine peptidase</fullName>
    </recommendedName>
</protein>
<gene>
    <name evidence="1" type="ORF">QEZ40_002526</name>
</gene>
<organism evidence="1 2">
    <name type="scientific">Streptomyces katrae</name>
    <dbReference type="NCBI Taxonomy" id="68223"/>
    <lineage>
        <taxon>Bacteria</taxon>
        <taxon>Bacillati</taxon>
        <taxon>Actinomycetota</taxon>
        <taxon>Actinomycetes</taxon>
        <taxon>Kitasatosporales</taxon>
        <taxon>Streptomycetaceae</taxon>
        <taxon>Streptomyces</taxon>
    </lineage>
</organism>
<accession>A0ABT7GVD0</accession>
<keyword evidence="2" id="KW-1185">Reference proteome</keyword>
<reference evidence="1 2" key="1">
    <citation type="submission" date="2023-05" db="EMBL/GenBank/DDBJ databases">
        <title>Sequencing and Assembly of Streptomyces sp. NP73.</title>
        <authorList>
            <person name="Konwar A.N."/>
            <person name="Saikia K."/>
            <person name="Thakur D."/>
        </authorList>
    </citation>
    <scope>NUCLEOTIDE SEQUENCE [LARGE SCALE GENOMIC DNA]</scope>
    <source>
        <strain evidence="1 2">NP73</strain>
    </source>
</reference>
<dbReference type="RefSeq" id="WP_285343327.1">
    <property type="nucleotide sequence ID" value="NZ_JASITI010000021.1"/>
</dbReference>
<dbReference type="EMBL" id="JASITI010000021">
    <property type="protein sequence ID" value="MDK9497585.1"/>
    <property type="molecule type" value="Genomic_DNA"/>
</dbReference>
<dbReference type="InterPro" id="IPR029058">
    <property type="entry name" value="AB_hydrolase_fold"/>
</dbReference>